<dbReference type="EMBL" id="GBRD01000897">
    <property type="protein sequence ID" value="JAG64924.1"/>
    <property type="molecule type" value="Transcribed_RNA"/>
</dbReference>
<reference evidence="2" key="1">
    <citation type="journal article" date="2014" name="PLoS ONE">
        <title>Transcriptome-Based Identification of ABC Transporters in the Western Tarnished Plant Bug Lygus hesperus.</title>
        <authorList>
            <person name="Hull J.J."/>
            <person name="Chaney K."/>
            <person name="Geib S.M."/>
            <person name="Fabrick J.A."/>
            <person name="Brent C.S."/>
            <person name="Walsh D."/>
            <person name="Lavine L.C."/>
        </authorList>
    </citation>
    <scope>NUCLEOTIDE SEQUENCE</scope>
</reference>
<organism evidence="2">
    <name type="scientific">Lygus hesperus</name>
    <name type="common">Western plant bug</name>
    <dbReference type="NCBI Taxonomy" id="30085"/>
    <lineage>
        <taxon>Eukaryota</taxon>
        <taxon>Metazoa</taxon>
        <taxon>Ecdysozoa</taxon>
        <taxon>Arthropoda</taxon>
        <taxon>Hexapoda</taxon>
        <taxon>Insecta</taxon>
        <taxon>Pterygota</taxon>
        <taxon>Neoptera</taxon>
        <taxon>Paraneoptera</taxon>
        <taxon>Hemiptera</taxon>
        <taxon>Heteroptera</taxon>
        <taxon>Panheteroptera</taxon>
        <taxon>Cimicomorpha</taxon>
        <taxon>Miridae</taxon>
        <taxon>Mirini</taxon>
        <taxon>Lygus</taxon>
    </lineage>
</organism>
<accession>A0A0A9X2S0</accession>
<feature type="region of interest" description="Disordered" evidence="1">
    <location>
        <begin position="229"/>
        <end position="279"/>
    </location>
</feature>
<sequence length="364" mass="40302">MPPPTSETGIVGSKDAHKEKMNSEDPPWLAILEAQNRRYEALIQQLLLSSTQSQQKKIPLPSFDPKTEGIDPNSWIRAAECCFGNTECVGGPLVVALSQAMKGEAASWFTSVVTPDLTWDNFKSAFVTQWGNVETPAAVFLQFLTSQPRDKDENYATYASRMVTKLTSSWKELNHEQIAVSLVLGHLSQNDARVRRVAYVEPVDSREKLLRELSHITYKRTSDTDISISKKTRTSNSDRFSLDRGNPFKWQRDGAGTNRPSDRRQTNFGATSTPAATQGASGLPACYICKSTEHFSSRCPKKGNRGGQGSEGGFSYQNQPTEKTVSLCQVNPVGTLLHNGHEPQRRLVVQNGRVGTPPLHTLEH</sequence>
<feature type="region of interest" description="Disordered" evidence="1">
    <location>
        <begin position="295"/>
        <end position="318"/>
    </location>
</feature>
<reference evidence="2" key="2">
    <citation type="submission" date="2014-07" db="EMBL/GenBank/DDBJ databases">
        <authorList>
            <person name="Hull J."/>
        </authorList>
    </citation>
    <scope>NUCLEOTIDE SEQUENCE</scope>
</reference>
<feature type="compositionally biased region" description="Basic and acidic residues" evidence="1">
    <location>
        <begin position="14"/>
        <end position="23"/>
    </location>
</feature>
<protein>
    <submittedName>
        <fullName evidence="2">Gag polyprotein</fullName>
    </submittedName>
</protein>
<dbReference type="AlphaFoldDB" id="A0A0A9X2S0"/>
<reference evidence="3" key="3">
    <citation type="submission" date="2014-09" db="EMBL/GenBank/DDBJ databases">
        <authorList>
            <person name="Magalhaes I.L.F."/>
            <person name="Oliveira U."/>
            <person name="Santos F.R."/>
            <person name="Vidigal T.H.D.A."/>
            <person name="Brescovit A.D."/>
            <person name="Santos A.J."/>
        </authorList>
    </citation>
    <scope>NUCLEOTIDE SEQUENCE</scope>
</reference>
<evidence type="ECO:0000313" key="3">
    <source>
        <dbReference type="EMBL" id="JAG64924.1"/>
    </source>
</evidence>
<feature type="region of interest" description="Disordered" evidence="1">
    <location>
        <begin position="336"/>
        <end position="364"/>
    </location>
</feature>
<proteinExistence type="predicted"/>
<feature type="region of interest" description="Disordered" evidence="1">
    <location>
        <begin position="1"/>
        <end position="24"/>
    </location>
</feature>
<evidence type="ECO:0000313" key="2">
    <source>
        <dbReference type="EMBL" id="JAG11405.1"/>
    </source>
</evidence>
<feature type="compositionally biased region" description="Polar residues" evidence="1">
    <location>
        <begin position="266"/>
        <end position="279"/>
    </location>
</feature>
<dbReference type="EMBL" id="GBHO01032199">
    <property type="protein sequence ID" value="JAG11405.1"/>
    <property type="molecule type" value="Transcribed_RNA"/>
</dbReference>
<evidence type="ECO:0000256" key="1">
    <source>
        <dbReference type="SAM" id="MobiDB-lite"/>
    </source>
</evidence>
<name>A0A0A9X2S0_LYGHE</name>
<feature type="compositionally biased region" description="Polar residues" evidence="1">
    <location>
        <begin position="229"/>
        <end position="239"/>
    </location>
</feature>
<gene>
    <name evidence="2" type="primary">gag_2</name>
    <name evidence="2" type="ORF">CM83_13465</name>
</gene>